<dbReference type="Proteomes" id="UP000177419">
    <property type="component" value="Unassembled WGS sequence"/>
</dbReference>
<dbReference type="STRING" id="1802669.A2746_00125"/>
<keyword evidence="1" id="KW-0812">Transmembrane</keyword>
<sequence length="87" mass="9935">MILSFLPLAFLRWIVNSSKLTSFTFKLTTSLILNPAPQAKEIISLCFGFLITSMMFLIFSLERTIGSFLLRLANFKFIFSGIFNTSR</sequence>
<accession>A0A1F8EYP0</accession>
<protein>
    <submittedName>
        <fullName evidence="2">Uncharacterized protein</fullName>
    </submittedName>
</protein>
<comment type="caution">
    <text evidence="2">The sequence shown here is derived from an EMBL/GenBank/DDBJ whole genome shotgun (WGS) entry which is preliminary data.</text>
</comment>
<evidence type="ECO:0000313" key="3">
    <source>
        <dbReference type="Proteomes" id="UP000177419"/>
    </source>
</evidence>
<dbReference type="AlphaFoldDB" id="A0A1F8EYP0"/>
<keyword evidence="1" id="KW-0472">Membrane</keyword>
<name>A0A1F8EYP0_9BACT</name>
<feature type="transmembrane region" description="Helical" evidence="1">
    <location>
        <begin position="41"/>
        <end position="61"/>
    </location>
</feature>
<evidence type="ECO:0000313" key="2">
    <source>
        <dbReference type="EMBL" id="OGN05460.1"/>
    </source>
</evidence>
<evidence type="ECO:0000256" key="1">
    <source>
        <dbReference type="SAM" id="Phobius"/>
    </source>
</evidence>
<keyword evidence="1" id="KW-1133">Transmembrane helix</keyword>
<gene>
    <name evidence="2" type="ORF">A2746_00125</name>
</gene>
<proteinExistence type="predicted"/>
<reference evidence="2 3" key="1">
    <citation type="journal article" date="2016" name="Nat. Commun.">
        <title>Thousands of microbial genomes shed light on interconnected biogeochemical processes in an aquifer system.</title>
        <authorList>
            <person name="Anantharaman K."/>
            <person name="Brown C.T."/>
            <person name="Hug L.A."/>
            <person name="Sharon I."/>
            <person name="Castelle C.J."/>
            <person name="Probst A.J."/>
            <person name="Thomas B.C."/>
            <person name="Singh A."/>
            <person name="Wilkins M.J."/>
            <person name="Karaoz U."/>
            <person name="Brodie E.L."/>
            <person name="Williams K.H."/>
            <person name="Hubbard S.S."/>
            <person name="Banfield J.F."/>
        </authorList>
    </citation>
    <scope>NUCLEOTIDE SEQUENCE [LARGE SCALE GENOMIC DNA]</scope>
</reference>
<organism evidence="2 3">
    <name type="scientific">Candidatus Yanofskybacteria bacterium RIFCSPHIGHO2_01_FULL_44_22</name>
    <dbReference type="NCBI Taxonomy" id="1802669"/>
    <lineage>
        <taxon>Bacteria</taxon>
        <taxon>Candidatus Yanofskyibacteriota</taxon>
    </lineage>
</organism>
<dbReference type="EMBL" id="MGJJ01000012">
    <property type="protein sequence ID" value="OGN05460.1"/>
    <property type="molecule type" value="Genomic_DNA"/>
</dbReference>